<evidence type="ECO:0000313" key="1">
    <source>
        <dbReference type="EMBL" id="KKL10541.1"/>
    </source>
</evidence>
<gene>
    <name evidence="1" type="ORF">LCGC14_2554810</name>
</gene>
<comment type="caution">
    <text evidence="1">The sequence shown here is derived from an EMBL/GenBank/DDBJ whole genome shotgun (WGS) entry which is preliminary data.</text>
</comment>
<proteinExistence type="predicted"/>
<sequence>MAKLNVEHTADGGRELVYRVRVYPELFDLLCTTELKTLLTNQFGVMLCNELARIEDEFSGPGKET</sequence>
<name>A0A0F9CY06_9ZZZZ</name>
<reference evidence="1" key="1">
    <citation type="journal article" date="2015" name="Nature">
        <title>Complex archaea that bridge the gap between prokaryotes and eukaryotes.</title>
        <authorList>
            <person name="Spang A."/>
            <person name="Saw J.H."/>
            <person name="Jorgensen S.L."/>
            <person name="Zaremba-Niedzwiedzka K."/>
            <person name="Martijn J."/>
            <person name="Lind A.E."/>
            <person name="van Eijk R."/>
            <person name="Schleper C."/>
            <person name="Guy L."/>
            <person name="Ettema T.J."/>
        </authorList>
    </citation>
    <scope>NUCLEOTIDE SEQUENCE</scope>
</reference>
<protein>
    <submittedName>
        <fullName evidence="1">Uncharacterized protein</fullName>
    </submittedName>
</protein>
<accession>A0A0F9CY06</accession>
<dbReference type="AlphaFoldDB" id="A0A0F9CY06"/>
<organism evidence="1">
    <name type="scientific">marine sediment metagenome</name>
    <dbReference type="NCBI Taxonomy" id="412755"/>
    <lineage>
        <taxon>unclassified sequences</taxon>
        <taxon>metagenomes</taxon>
        <taxon>ecological metagenomes</taxon>
    </lineage>
</organism>
<dbReference type="EMBL" id="LAZR01042022">
    <property type="protein sequence ID" value="KKL10541.1"/>
    <property type="molecule type" value="Genomic_DNA"/>
</dbReference>